<evidence type="ECO:0000313" key="2">
    <source>
        <dbReference type="EMBL" id="CAD8241253.1"/>
    </source>
</evidence>
<organism evidence="2">
    <name type="scientific">Prasinoderma coloniale</name>
    <dbReference type="NCBI Taxonomy" id="156133"/>
    <lineage>
        <taxon>Eukaryota</taxon>
        <taxon>Viridiplantae</taxon>
        <taxon>Prasinodermophyta</taxon>
        <taxon>Prasinodermophyceae</taxon>
        <taxon>Prasinodermales</taxon>
        <taxon>Prasinodermaceae</taxon>
        <taxon>Prasinoderma</taxon>
    </lineage>
</organism>
<dbReference type="AlphaFoldDB" id="A0A7R9TP30"/>
<reference evidence="2" key="1">
    <citation type="submission" date="2021-01" db="EMBL/GenBank/DDBJ databases">
        <authorList>
            <person name="Corre E."/>
            <person name="Pelletier E."/>
            <person name="Niang G."/>
            <person name="Scheremetjew M."/>
            <person name="Finn R."/>
            <person name="Kale V."/>
            <person name="Holt S."/>
            <person name="Cochrane G."/>
            <person name="Meng A."/>
            <person name="Brown T."/>
            <person name="Cohen L."/>
        </authorList>
    </citation>
    <scope>NUCLEOTIDE SEQUENCE</scope>
    <source>
        <strain evidence="2">CCMP1413</strain>
    </source>
</reference>
<proteinExistence type="predicted"/>
<feature type="chain" id="PRO_5031219577" evidence="1">
    <location>
        <begin position="30"/>
        <end position="329"/>
    </location>
</feature>
<keyword evidence="1" id="KW-0732">Signal</keyword>
<name>A0A7R9TP30_9VIRI</name>
<sequence length="329" mass="34602">MSVGALSALSAARMRSALVLATTATATCAGVVAFADELVFGFGGNGGGGGGRAVHSNGAPARLHGQNSMREFARDGGDADVEEYTEATRGGGLGPRGRAWQPWRSLGRSAGTTRHATESKRAVAVTHASELAAPSRVGAVRGGDDRSFGGWSSAGTAREGTQLTDEQLERNLRFAQRLEGRWKQKSVSNMRAYLRAIGANEIAAAVISAMPLTGTEVVTPFDDGSVEVRSWGIGRSWVRRLPNGTPESPSEVASTRNAQGEDVWARAHFDPDGTHVVALGGGKRGGRFESRRSVRAGARADGADDEMTVVTTYVGDGVRESMTWAFKRA</sequence>
<protein>
    <submittedName>
        <fullName evidence="2">Uncharacterized protein</fullName>
    </submittedName>
</protein>
<feature type="signal peptide" evidence="1">
    <location>
        <begin position="1"/>
        <end position="29"/>
    </location>
</feature>
<accession>A0A7R9TP30</accession>
<evidence type="ECO:0000256" key="1">
    <source>
        <dbReference type="SAM" id="SignalP"/>
    </source>
</evidence>
<dbReference type="EMBL" id="HBDZ01009168">
    <property type="protein sequence ID" value="CAD8241253.1"/>
    <property type="molecule type" value="Transcribed_RNA"/>
</dbReference>
<gene>
    <name evidence="2" type="ORF">PCOL08062_LOCUS7015</name>
</gene>